<reference evidence="2" key="1">
    <citation type="submission" date="2024-07" db="EMBL/GenBank/DDBJ databases">
        <title>Two chromosome-level genome assemblies of Korean endemic species Abeliophyllum distichum and Forsythia ovata (Oleaceae).</title>
        <authorList>
            <person name="Jang H."/>
        </authorList>
    </citation>
    <scope>NUCLEOTIDE SEQUENCE [LARGE SCALE GENOMIC DNA]</scope>
</reference>
<evidence type="ECO:0000313" key="1">
    <source>
        <dbReference type="EMBL" id="KAL2506112.1"/>
    </source>
</evidence>
<name>A0ABD1T073_9LAMI</name>
<dbReference type="PANTHER" id="PTHR47481:SF22">
    <property type="entry name" value="RETROTRANSPOSON GAG DOMAIN-CONTAINING PROTEIN"/>
    <property type="match status" value="1"/>
</dbReference>
<organism evidence="1 2">
    <name type="scientific">Abeliophyllum distichum</name>
    <dbReference type="NCBI Taxonomy" id="126358"/>
    <lineage>
        <taxon>Eukaryota</taxon>
        <taxon>Viridiplantae</taxon>
        <taxon>Streptophyta</taxon>
        <taxon>Embryophyta</taxon>
        <taxon>Tracheophyta</taxon>
        <taxon>Spermatophyta</taxon>
        <taxon>Magnoliopsida</taxon>
        <taxon>eudicotyledons</taxon>
        <taxon>Gunneridae</taxon>
        <taxon>Pentapetalae</taxon>
        <taxon>asterids</taxon>
        <taxon>lamiids</taxon>
        <taxon>Lamiales</taxon>
        <taxon>Oleaceae</taxon>
        <taxon>Forsythieae</taxon>
        <taxon>Abeliophyllum</taxon>
    </lineage>
</organism>
<sequence length="212" mass="23982">MLTFQQTILLSMFKSISTQYQYSYHNQRSVTSQINTFKLLLNSLLLDLDLIRFVDGTYVCPSSTVESDGKSSPNPDYNLWLRQDQLILHDIFASLSESVIPFVSSAKTNKVAWEKLGKLYANKSHSRIVHLRDNLAAMRCVLKPVTDFLLGIKTIADELALIGAPQFDVICSLLSFVDLVLNLKKLLLLSKPMTLRSHLKNSMTSSHDMNRT</sequence>
<dbReference type="Pfam" id="PF14223">
    <property type="entry name" value="Retrotran_gag_2"/>
    <property type="match status" value="1"/>
</dbReference>
<dbReference type="AlphaFoldDB" id="A0ABD1T073"/>
<proteinExistence type="predicted"/>
<keyword evidence="2" id="KW-1185">Reference proteome</keyword>
<dbReference type="PANTHER" id="PTHR47481">
    <property type="match status" value="1"/>
</dbReference>
<evidence type="ECO:0000313" key="2">
    <source>
        <dbReference type="Proteomes" id="UP001604336"/>
    </source>
</evidence>
<gene>
    <name evidence="1" type="ORF">Adt_21733</name>
</gene>
<protein>
    <submittedName>
        <fullName evidence="1">Uncharacterized protein</fullName>
    </submittedName>
</protein>
<dbReference type="EMBL" id="JBFOLK010000006">
    <property type="protein sequence ID" value="KAL2506112.1"/>
    <property type="molecule type" value="Genomic_DNA"/>
</dbReference>
<accession>A0ABD1T073</accession>
<dbReference type="Proteomes" id="UP001604336">
    <property type="component" value="Unassembled WGS sequence"/>
</dbReference>
<comment type="caution">
    <text evidence="1">The sequence shown here is derived from an EMBL/GenBank/DDBJ whole genome shotgun (WGS) entry which is preliminary data.</text>
</comment>